<evidence type="ECO:0000256" key="8">
    <source>
        <dbReference type="SAM" id="Phobius"/>
    </source>
</evidence>
<dbReference type="EMBL" id="JBBXJM010000001">
    <property type="protein sequence ID" value="KAL1412592.1"/>
    <property type="molecule type" value="Genomic_DNA"/>
</dbReference>
<feature type="compositionally biased region" description="Low complexity" evidence="7">
    <location>
        <begin position="780"/>
        <end position="790"/>
    </location>
</feature>
<dbReference type="InterPro" id="IPR044751">
    <property type="entry name" value="Ion_transp-like_CBS"/>
</dbReference>
<dbReference type="Pfam" id="PF01595">
    <property type="entry name" value="CNNM"/>
    <property type="match status" value="1"/>
</dbReference>
<dbReference type="PANTHER" id="PTHR12064">
    <property type="entry name" value="METAL TRANSPORTER CNNM"/>
    <property type="match status" value="1"/>
</dbReference>
<evidence type="ECO:0000256" key="5">
    <source>
        <dbReference type="PROSITE-ProRule" id="PRU01193"/>
    </source>
</evidence>
<gene>
    <name evidence="10" type="ORF">Q8F55_000339</name>
</gene>
<dbReference type="InterPro" id="IPR045095">
    <property type="entry name" value="ACDP"/>
</dbReference>
<feature type="region of interest" description="Disordered" evidence="7">
    <location>
        <begin position="741"/>
        <end position="807"/>
    </location>
</feature>
<feature type="domain" description="CNNM transmembrane" evidence="9">
    <location>
        <begin position="390"/>
        <end position="574"/>
    </location>
</feature>
<evidence type="ECO:0000256" key="3">
    <source>
        <dbReference type="ARBA" id="ARBA00022989"/>
    </source>
</evidence>
<feature type="region of interest" description="Disordered" evidence="7">
    <location>
        <begin position="942"/>
        <end position="975"/>
    </location>
</feature>
<feature type="region of interest" description="Disordered" evidence="7">
    <location>
        <begin position="1057"/>
        <end position="1149"/>
    </location>
</feature>
<comment type="subcellular location">
    <subcellularLocation>
        <location evidence="1">Membrane</location>
        <topology evidence="1">Multi-pass membrane protein</topology>
    </subcellularLocation>
</comment>
<feature type="compositionally biased region" description="Low complexity" evidence="7">
    <location>
        <begin position="744"/>
        <end position="754"/>
    </location>
</feature>
<reference evidence="10 11" key="1">
    <citation type="submission" date="2023-08" db="EMBL/GenBank/DDBJ databases">
        <title>Annotated Genome Sequence of Vanrija albida AlHP1.</title>
        <authorList>
            <person name="Herzog R."/>
        </authorList>
    </citation>
    <scope>NUCLEOTIDE SEQUENCE [LARGE SCALE GENOMIC DNA]</scope>
    <source>
        <strain evidence="10 11">AlHP1</strain>
    </source>
</reference>
<feature type="transmembrane region" description="Helical" evidence="8">
    <location>
        <begin position="298"/>
        <end position="321"/>
    </location>
</feature>
<dbReference type="CDD" id="cd04590">
    <property type="entry name" value="CBS_pair_CorC_HlyC_assoc"/>
    <property type="match status" value="1"/>
</dbReference>
<evidence type="ECO:0000256" key="1">
    <source>
        <dbReference type="ARBA" id="ARBA00004141"/>
    </source>
</evidence>
<sequence>MSAPPAISYIQFQFAELERLARSQSLAIAQLEATVDECHASLRALKVDKDEQAKQAEQNNRQLTDMKRQLNEANAQTHALQERNASLEERNASLEGRTASLEEQLRQHSFQQIGLRGGHDGRHSHSQQHSGQHVGGQHNPPQHPSYQHLAGPSQGPSFERGPPQFSTRSHEYEAPEFEPMGPPPPPLKRPRPDDTTHGLPFAPRQSNAEFPPRPSTTINPPRVVPRQLESSFNRPASAANFASGGFAPAGTAGGVRNNLDDAHQLATHVSAPTTEQHHPAGHESTTARATTATATRKAILAALPLLAVLCLLPVATAHHAVPGPLGTAWNLQLAGPSPSSSTAPANHAPILSFLSWAATWILKTASNAFGFELVPAVATRHTKRREHVEMNTEHIVEAVMIPVLVVLSGTFAGLTLGYFSVDPTQLQVLSISGTPIQQQYARKIMPVRKDSHLLLTTLILGNMIVNEALPVIMDGVLGGGIYAVIISTALVVIFAEIIPQSVCSRYGLAIGATMAPVVRVLTWIFFPLAWPIAKLLEWILGAHHGIIYRRQELRELIKMHAATATGGGDLDIDTVTIAQGALDLSQKTVKDAMTPIDDVFMLPIEAKLDYETLGLVVRSGHSRIPVYQMVNVPDISLTAPTVGAPKSKMVKKVIGSLLVKSCVLLDPEDATPLASIPINSIPSVPWNEPLTNMLNAFQEGRSHMAIVSRRGLVVDDADVESVMTASANTLKQRFMRKVAEISQGGKSSGSSGSETDTDDDSKVDVELAKKSKKRSRRKSVSTTKSSSQSSPTEPTEAENIKTKTEAKKVEAEANKSLALSTLEQAVPADAELPSKNLHQFFDGLEGAPLGIITLEDVLEELIGEEIYDEYDQHGGSRNPASSYVPREAALAARQAALDRAKALTEAAAATPLPNTNDADLEPLVCTTPAPVKRTMPKLPIKFNIGRRSGSQPGHSRDNSGFTPVPTPGATPSEEKDYVAAGDAVAAARVPIVTFSKPATPPVVPTPVGTPPATGDGSKAVAARLAGVAVAPAPTGTMSSPASSTNLLSEAILIERGRRRGQAAPTLSRPSSGPGVARASLPPATTAANAAAQGDAAAGGARRAPMFKSAPLGGAVPAPAAEPGPSTVTKTGPPAPVTERSEPESDEVTK</sequence>
<evidence type="ECO:0000313" key="11">
    <source>
        <dbReference type="Proteomes" id="UP001565368"/>
    </source>
</evidence>
<dbReference type="PANTHER" id="PTHR12064:SF90">
    <property type="entry name" value="CNNM TRANSMEMBRANE DOMAIN-CONTAINING PROTEIN"/>
    <property type="match status" value="1"/>
</dbReference>
<evidence type="ECO:0000256" key="4">
    <source>
        <dbReference type="ARBA" id="ARBA00023136"/>
    </source>
</evidence>
<keyword evidence="3 5" id="KW-1133">Transmembrane helix</keyword>
<dbReference type="Gene3D" id="3.10.580.10">
    <property type="entry name" value="CBS-domain"/>
    <property type="match status" value="2"/>
</dbReference>
<keyword evidence="11" id="KW-1185">Reference proteome</keyword>
<feature type="compositionally biased region" description="Polar residues" evidence="7">
    <location>
        <begin position="948"/>
        <end position="961"/>
    </location>
</feature>
<keyword evidence="6" id="KW-0175">Coiled coil</keyword>
<feature type="compositionally biased region" description="Low complexity" evidence="7">
    <location>
        <begin position="1083"/>
        <end position="1124"/>
    </location>
</feature>
<feature type="transmembrane region" description="Helical" evidence="8">
    <location>
        <begin position="506"/>
        <end position="530"/>
    </location>
</feature>
<dbReference type="SUPFAM" id="SSF54631">
    <property type="entry name" value="CBS-domain pair"/>
    <property type="match status" value="1"/>
</dbReference>
<feature type="compositionally biased region" description="Basic and acidic residues" evidence="7">
    <location>
        <begin position="760"/>
        <end position="769"/>
    </location>
</feature>
<feature type="region of interest" description="Disordered" evidence="7">
    <location>
        <begin position="114"/>
        <end position="220"/>
    </location>
</feature>
<feature type="compositionally biased region" description="Basic residues" evidence="7">
    <location>
        <begin position="770"/>
        <end position="779"/>
    </location>
</feature>
<name>A0ABR3QDJ2_9TREE</name>
<feature type="compositionally biased region" description="Low complexity" evidence="7">
    <location>
        <begin position="127"/>
        <end position="138"/>
    </location>
</feature>
<feature type="compositionally biased region" description="Basic and acidic residues" evidence="7">
    <location>
        <begin position="1138"/>
        <end position="1149"/>
    </location>
</feature>
<feature type="transmembrane region" description="Helical" evidence="8">
    <location>
        <begin position="399"/>
        <end position="421"/>
    </location>
</feature>
<dbReference type="InterPro" id="IPR046342">
    <property type="entry name" value="CBS_dom_sf"/>
</dbReference>
<dbReference type="InterPro" id="IPR002550">
    <property type="entry name" value="CNNM"/>
</dbReference>
<feature type="coiled-coil region" evidence="6">
    <location>
        <begin position="14"/>
        <end position="104"/>
    </location>
</feature>
<feature type="compositionally biased region" description="Basic and acidic residues" evidence="7">
    <location>
        <begin position="798"/>
        <end position="807"/>
    </location>
</feature>
<organism evidence="10 11">
    <name type="scientific">Vanrija albida</name>
    <dbReference type="NCBI Taxonomy" id="181172"/>
    <lineage>
        <taxon>Eukaryota</taxon>
        <taxon>Fungi</taxon>
        <taxon>Dikarya</taxon>
        <taxon>Basidiomycota</taxon>
        <taxon>Agaricomycotina</taxon>
        <taxon>Tremellomycetes</taxon>
        <taxon>Trichosporonales</taxon>
        <taxon>Trichosporonaceae</taxon>
        <taxon>Vanrija</taxon>
    </lineage>
</organism>
<dbReference type="GeneID" id="95981382"/>
<dbReference type="Proteomes" id="UP001565368">
    <property type="component" value="Unassembled WGS sequence"/>
</dbReference>
<accession>A0ABR3QDJ2</accession>
<evidence type="ECO:0000256" key="6">
    <source>
        <dbReference type="SAM" id="Coils"/>
    </source>
</evidence>
<comment type="caution">
    <text evidence="10">The sequence shown here is derived from an EMBL/GenBank/DDBJ whole genome shotgun (WGS) entry which is preliminary data.</text>
</comment>
<keyword evidence="2 5" id="KW-0812">Transmembrane</keyword>
<dbReference type="PROSITE" id="PS51846">
    <property type="entry name" value="CNNM"/>
    <property type="match status" value="1"/>
</dbReference>
<keyword evidence="4 5" id="KW-0472">Membrane</keyword>
<dbReference type="RefSeq" id="XP_069212536.1">
    <property type="nucleotide sequence ID" value="XM_069348992.1"/>
</dbReference>
<evidence type="ECO:0000256" key="2">
    <source>
        <dbReference type="ARBA" id="ARBA00022692"/>
    </source>
</evidence>
<evidence type="ECO:0000313" key="10">
    <source>
        <dbReference type="EMBL" id="KAL1412592.1"/>
    </source>
</evidence>
<protein>
    <recommendedName>
        <fullName evidence="9">CNNM transmembrane domain-containing protein</fullName>
    </recommendedName>
</protein>
<evidence type="ECO:0000259" key="9">
    <source>
        <dbReference type="PROSITE" id="PS51846"/>
    </source>
</evidence>
<evidence type="ECO:0000256" key="7">
    <source>
        <dbReference type="SAM" id="MobiDB-lite"/>
    </source>
</evidence>
<feature type="transmembrane region" description="Helical" evidence="8">
    <location>
        <begin position="479"/>
        <end position="499"/>
    </location>
</feature>
<proteinExistence type="predicted"/>